<evidence type="ECO:0000313" key="1">
    <source>
        <dbReference type="EMBL" id="MBD8051963.1"/>
    </source>
</evidence>
<comment type="caution">
    <text evidence="1">The sequence shown here is derived from an EMBL/GenBank/DDBJ whole genome shotgun (WGS) entry which is preliminary data.</text>
</comment>
<dbReference type="EMBL" id="JACYFT010000006">
    <property type="protein sequence ID" value="MBD8051963.1"/>
    <property type="molecule type" value="Genomic_DNA"/>
</dbReference>
<evidence type="ECO:0000313" key="2">
    <source>
        <dbReference type="Proteomes" id="UP000647424"/>
    </source>
</evidence>
<dbReference type="Proteomes" id="UP000647424">
    <property type="component" value="Unassembled WGS sequence"/>
</dbReference>
<keyword evidence="2" id="KW-1185">Reference proteome</keyword>
<reference evidence="1" key="1">
    <citation type="submission" date="2020-09" db="EMBL/GenBank/DDBJ databases">
        <title>Genome seq and assembly of Limnohabitants sp.</title>
        <authorList>
            <person name="Chhetri G."/>
        </authorList>
    </citation>
    <scope>NUCLEOTIDE SEQUENCE</scope>
    <source>
        <strain evidence="1">JUR4</strain>
    </source>
</reference>
<dbReference type="RefSeq" id="WP_191820455.1">
    <property type="nucleotide sequence ID" value="NZ_JACYFT010000006.1"/>
</dbReference>
<proteinExistence type="predicted"/>
<sequence length="532" mass="54390">MSVKIQPTGLNCTVANGAGTIAGQSVGNVAVTCSAIPASFTHVLNNMSVAAVTPAPNKWVVAHSAYATASPSTAQPPLLFMMNRSTGTVDKVVQLGFDATQLSAVLGTSGTNWNERSFDIKSMRPTADGGVIVAMDIFGSTSTARAHVVTKLGATLGLDWAKVLPYDQFGTLEVKADGYASTGNAFNTYDLAGNLVASKSQFSTFSVTTANTQVLGGLGAYMTVAGANVQTRTNTNAANQAYYAGLKTATGGVLMVGYGGEGSDTYPVLVETNAAGTPTAAKRLSVKTSNGTGFRDVVATGGNYYAVGNYLTGVGTNIGWMVCKLPSSLASVTCKSVASGSGNLTIAADSTGNLVITRQADAPALMLDALLNPVYVPSGFTLSDLSTTAPDWSASWNTGSSTAMANATATPATVTVRVDVLDPAKVDSSKLNFLLFAKTAENLSGIDNTFGSGSGTITFTKNIASATGLKMVFTGTNTPYTNAVVTGTISGQTLTVSYTDTVMMGAYVDVIGTVTDATGATYNFRTGVLSIN</sequence>
<organism evidence="1 2">
    <name type="scientific">Limnohabitans radicicola</name>
    <dbReference type="NCBI Taxonomy" id="2771427"/>
    <lineage>
        <taxon>Bacteria</taxon>
        <taxon>Pseudomonadati</taxon>
        <taxon>Pseudomonadota</taxon>
        <taxon>Betaproteobacteria</taxon>
        <taxon>Burkholderiales</taxon>
        <taxon>Comamonadaceae</taxon>
        <taxon>Limnohabitans</taxon>
    </lineage>
</organism>
<dbReference type="AlphaFoldDB" id="A0A927FJY3"/>
<name>A0A927FJY3_9BURK</name>
<gene>
    <name evidence="1" type="ORF">IC609_15610</name>
</gene>
<accession>A0A927FJY3</accession>
<protein>
    <submittedName>
        <fullName evidence="1">Uncharacterized protein</fullName>
    </submittedName>
</protein>